<feature type="transmembrane region" description="Helical" evidence="12">
    <location>
        <begin position="469"/>
        <end position="487"/>
    </location>
</feature>
<dbReference type="GO" id="GO:0031501">
    <property type="term" value="C:mannosyltransferase complex"/>
    <property type="evidence" value="ECO:0007669"/>
    <property type="project" value="TreeGrafter"/>
</dbReference>
<dbReference type="EC" id="2.4.1.-" evidence="12"/>
<reference evidence="15" key="2">
    <citation type="submission" date="2013-12" db="EMBL/GenBank/DDBJ databases">
        <title>Evolution of pathogenesis and genome organization in the Tremellales.</title>
        <authorList>
            <person name="Cuomo C."/>
            <person name="Litvintseva A."/>
            <person name="Heitman J."/>
            <person name="Chen Y."/>
            <person name="Sun S."/>
            <person name="Springer D."/>
            <person name="Dromer F."/>
            <person name="Young S."/>
            <person name="Zeng Q."/>
            <person name="Chapman S."/>
            <person name="Gujja S."/>
            <person name="Saif S."/>
            <person name="Birren B."/>
        </authorList>
    </citation>
    <scope>NUCLEOTIDE SEQUENCE [LARGE SCALE GENOMIC DNA]</scope>
    <source>
        <strain evidence="15">BCC8398</strain>
    </source>
</reference>
<reference evidence="14 15" key="1">
    <citation type="submission" date="2013-07" db="EMBL/GenBank/DDBJ databases">
        <title>The Genome Sequence of Cryptococcus heveanensis BCC8398.</title>
        <authorList>
            <consortium name="The Broad Institute Genome Sequencing Platform"/>
            <person name="Cuomo C."/>
            <person name="Litvintseva A."/>
            <person name="Chen Y."/>
            <person name="Heitman J."/>
            <person name="Sun S."/>
            <person name="Springer D."/>
            <person name="Dromer F."/>
            <person name="Young S.K."/>
            <person name="Zeng Q."/>
            <person name="Gargeya S."/>
            <person name="Fitzgerald M."/>
            <person name="Abouelleil A."/>
            <person name="Alvarado L."/>
            <person name="Berlin A.M."/>
            <person name="Chapman S.B."/>
            <person name="Dewar J."/>
            <person name="Goldberg J."/>
            <person name="Griggs A."/>
            <person name="Gujja S."/>
            <person name="Hansen M."/>
            <person name="Howarth C."/>
            <person name="Imamovic A."/>
            <person name="Larimer J."/>
            <person name="McCowan C."/>
            <person name="Murphy C."/>
            <person name="Pearson M."/>
            <person name="Priest M."/>
            <person name="Roberts A."/>
            <person name="Saif S."/>
            <person name="Shea T."/>
            <person name="Sykes S."/>
            <person name="Wortman J."/>
            <person name="Nusbaum C."/>
            <person name="Birren B."/>
        </authorList>
    </citation>
    <scope>NUCLEOTIDE SEQUENCE [LARGE SCALE GENOMIC DNA]</scope>
    <source>
        <strain evidence="14 15">BCC8398</strain>
    </source>
</reference>
<protein>
    <recommendedName>
        <fullName evidence="4 12">GPI mannosyltransferase 2</fullName>
        <ecNumber evidence="12">2.4.1.-</ecNumber>
    </recommendedName>
</protein>
<feature type="region of interest" description="Disordered" evidence="13">
    <location>
        <begin position="409"/>
        <end position="454"/>
    </location>
</feature>
<dbReference type="AlphaFoldDB" id="A0A1B9GJ68"/>
<evidence type="ECO:0000256" key="1">
    <source>
        <dbReference type="ARBA" id="ARBA00004477"/>
    </source>
</evidence>
<keyword evidence="7 12" id="KW-0808">Transferase</keyword>
<dbReference type="UniPathway" id="UPA00196"/>
<comment type="pathway">
    <text evidence="2 12">Glycolipid biosynthesis; glycosylphosphatidylinositol-anchor biosynthesis.</text>
</comment>
<evidence type="ECO:0000256" key="10">
    <source>
        <dbReference type="ARBA" id="ARBA00022989"/>
    </source>
</evidence>
<dbReference type="GO" id="GO:0000009">
    <property type="term" value="F:alpha-1,6-mannosyltransferase activity"/>
    <property type="evidence" value="ECO:0007669"/>
    <property type="project" value="InterPro"/>
</dbReference>
<evidence type="ECO:0000256" key="2">
    <source>
        <dbReference type="ARBA" id="ARBA00004687"/>
    </source>
</evidence>
<dbReference type="PANTHER" id="PTHR12468">
    <property type="entry name" value="GPI MANNOSYLTRANSFERASE 2"/>
    <property type="match status" value="1"/>
</dbReference>
<evidence type="ECO:0000256" key="7">
    <source>
        <dbReference type="ARBA" id="ARBA00022679"/>
    </source>
</evidence>
<comment type="function">
    <text evidence="12">Mannosyltransferase involved in glycosylphosphatidylinositol-anchor biosynthesis.</text>
</comment>
<dbReference type="EMBL" id="KI669513">
    <property type="protein sequence ID" value="OCF31134.1"/>
    <property type="molecule type" value="Genomic_DNA"/>
</dbReference>
<feature type="transmembrane region" description="Helical" evidence="12">
    <location>
        <begin position="166"/>
        <end position="184"/>
    </location>
</feature>
<dbReference type="Proteomes" id="UP000092666">
    <property type="component" value="Unassembled WGS sequence"/>
</dbReference>
<evidence type="ECO:0000256" key="8">
    <source>
        <dbReference type="ARBA" id="ARBA00022692"/>
    </source>
</evidence>
<evidence type="ECO:0000256" key="12">
    <source>
        <dbReference type="RuleBase" id="RU363112"/>
    </source>
</evidence>
<dbReference type="Pfam" id="PF04188">
    <property type="entry name" value="Mannosyl_trans2"/>
    <property type="match status" value="1"/>
</dbReference>
<feature type="compositionally biased region" description="Polar residues" evidence="13">
    <location>
        <begin position="434"/>
        <end position="446"/>
    </location>
</feature>
<dbReference type="GO" id="GO:0004376">
    <property type="term" value="F:GPI mannosyltransferase activity"/>
    <property type="evidence" value="ECO:0007669"/>
    <property type="project" value="InterPro"/>
</dbReference>
<dbReference type="STRING" id="1296120.A0A1B9GJ68"/>
<sequence>MTIVRSLADRPTSTVAVLALSIRISHLIVLYLLSLILPPFDASQPIVASSILPGLRWDAVHFSSIALEGYRWEQQLAFQPLWQAILRLSGEGLGSIKGGKAEVSVKDVVRGGMGVSVLAWVGASVMLFKLTSHLFPSSSHRFALLTTLLYLLPPTPVPSLPYTEPTYALFVFTGLYLLIVKKQYILSGACFAGATGLRATGLLNSLILLGVAMLGDDIISRLSLPQLIKRLFTGSWKAVIPCITTVSPFVLFQWYAYESFCGSAAKSEGVEPRPWCASKVPFVYGFVQAEYWNIGLFNYWTSAQLPNILLAGPIFVISYLGSRKFVRNLVSAWFPASRSGTARTNTDTTTRTDFDEVHPALPVLYLHHWLMMALLLVASHTQIALRVCITDPVVWWNIASLAMSPATSTSLKGKSREAPATTKEEETTDKRGTSRSSTPSSKDQTSVEVERVKEKQEEMRWETTRIGRWWITWALVWGAISTVLWVGHYPPA</sequence>
<feature type="transmembrane region" description="Helical" evidence="12">
    <location>
        <begin position="111"/>
        <end position="130"/>
    </location>
</feature>
<evidence type="ECO:0000256" key="5">
    <source>
        <dbReference type="ARBA" id="ARBA00022502"/>
    </source>
</evidence>
<evidence type="ECO:0000256" key="4">
    <source>
        <dbReference type="ARBA" id="ARBA00013795"/>
    </source>
</evidence>
<evidence type="ECO:0000313" key="15">
    <source>
        <dbReference type="Proteomes" id="UP000092666"/>
    </source>
</evidence>
<proteinExistence type="inferred from homology"/>
<evidence type="ECO:0000313" key="14">
    <source>
        <dbReference type="EMBL" id="OCF31134.1"/>
    </source>
</evidence>
<keyword evidence="6 12" id="KW-0328">Glycosyltransferase</keyword>
<dbReference type="GO" id="GO:0006506">
    <property type="term" value="P:GPI anchor biosynthetic process"/>
    <property type="evidence" value="ECO:0007669"/>
    <property type="project" value="UniProtKB-UniPathway"/>
</dbReference>
<dbReference type="PANTHER" id="PTHR12468:SF2">
    <property type="entry name" value="GPI MANNOSYLTRANSFERASE 2"/>
    <property type="match status" value="1"/>
</dbReference>
<keyword evidence="15" id="KW-1185">Reference proteome</keyword>
<comment type="subcellular location">
    <subcellularLocation>
        <location evidence="1 12">Endoplasmic reticulum membrane</location>
        <topology evidence="1 12">Multi-pass membrane protein</topology>
    </subcellularLocation>
</comment>
<evidence type="ECO:0000256" key="3">
    <source>
        <dbReference type="ARBA" id="ARBA00008698"/>
    </source>
</evidence>
<keyword evidence="5 12" id="KW-0337">GPI-anchor biosynthesis</keyword>
<feature type="transmembrane region" description="Helical" evidence="12">
    <location>
        <begin position="12"/>
        <end position="33"/>
    </location>
</feature>
<evidence type="ECO:0000256" key="13">
    <source>
        <dbReference type="SAM" id="MobiDB-lite"/>
    </source>
</evidence>
<accession>A0A1B9GJ68</accession>
<dbReference type="GO" id="GO:0005789">
    <property type="term" value="C:endoplasmic reticulum membrane"/>
    <property type="evidence" value="ECO:0007669"/>
    <property type="project" value="UniProtKB-SubCell"/>
</dbReference>
<evidence type="ECO:0000256" key="6">
    <source>
        <dbReference type="ARBA" id="ARBA00022676"/>
    </source>
</evidence>
<comment type="caution">
    <text evidence="12">Lacks conserved residue(s) required for the propagation of feature annotation.</text>
</comment>
<dbReference type="InterPro" id="IPR007315">
    <property type="entry name" value="PIG-V/Gpi18"/>
</dbReference>
<keyword evidence="9 12" id="KW-0256">Endoplasmic reticulum</keyword>
<comment type="similarity">
    <text evidence="3 12">Belongs to the PIGV family.</text>
</comment>
<name>A0A1B9GJ68_9TREE</name>
<keyword evidence="11 12" id="KW-0472">Membrane</keyword>
<dbReference type="OrthoDB" id="10252502at2759"/>
<keyword evidence="10 12" id="KW-1133">Transmembrane helix</keyword>
<keyword evidence="8 12" id="KW-0812">Transmembrane</keyword>
<evidence type="ECO:0000256" key="11">
    <source>
        <dbReference type="ARBA" id="ARBA00023136"/>
    </source>
</evidence>
<feature type="transmembrane region" description="Helical" evidence="12">
    <location>
        <begin position="235"/>
        <end position="257"/>
    </location>
</feature>
<evidence type="ECO:0000256" key="9">
    <source>
        <dbReference type="ARBA" id="ARBA00022824"/>
    </source>
</evidence>
<feature type="compositionally biased region" description="Basic and acidic residues" evidence="13">
    <location>
        <begin position="414"/>
        <end position="432"/>
    </location>
</feature>
<organism evidence="14 15">
    <name type="scientific">Kwoniella heveanensis BCC8398</name>
    <dbReference type="NCBI Taxonomy" id="1296120"/>
    <lineage>
        <taxon>Eukaryota</taxon>
        <taxon>Fungi</taxon>
        <taxon>Dikarya</taxon>
        <taxon>Basidiomycota</taxon>
        <taxon>Agaricomycotina</taxon>
        <taxon>Tremellomycetes</taxon>
        <taxon>Tremellales</taxon>
        <taxon>Cryptococcaceae</taxon>
        <taxon>Kwoniella</taxon>
    </lineage>
</organism>
<gene>
    <name evidence="14" type="ORF">I316_07266</name>
</gene>